<dbReference type="Proteomes" id="UP000601435">
    <property type="component" value="Unassembled WGS sequence"/>
</dbReference>
<feature type="compositionally biased region" description="Basic and acidic residues" evidence="1">
    <location>
        <begin position="92"/>
        <end position="108"/>
    </location>
</feature>
<proteinExistence type="predicted"/>
<accession>A0A812Y5T8</accession>
<organism evidence="2 3">
    <name type="scientific">Symbiodinium necroappetens</name>
    <dbReference type="NCBI Taxonomy" id="1628268"/>
    <lineage>
        <taxon>Eukaryota</taxon>
        <taxon>Sar</taxon>
        <taxon>Alveolata</taxon>
        <taxon>Dinophyceae</taxon>
        <taxon>Suessiales</taxon>
        <taxon>Symbiodiniaceae</taxon>
        <taxon>Symbiodinium</taxon>
    </lineage>
</organism>
<feature type="compositionally biased region" description="Polar residues" evidence="1">
    <location>
        <begin position="204"/>
        <end position="213"/>
    </location>
</feature>
<dbReference type="AlphaFoldDB" id="A0A812Y5T8"/>
<dbReference type="EMBL" id="CAJNJA010040202">
    <property type="protein sequence ID" value="CAE7764040.1"/>
    <property type="molecule type" value="Genomic_DNA"/>
</dbReference>
<keyword evidence="3" id="KW-1185">Reference proteome</keyword>
<feature type="region of interest" description="Disordered" evidence="1">
    <location>
        <begin position="36"/>
        <end position="231"/>
    </location>
</feature>
<gene>
    <name evidence="2" type="ORF">SNEC2469_LOCUS22264</name>
</gene>
<evidence type="ECO:0000313" key="2">
    <source>
        <dbReference type="EMBL" id="CAE7764040.1"/>
    </source>
</evidence>
<comment type="caution">
    <text evidence="2">The sequence shown here is derived from an EMBL/GenBank/DDBJ whole genome shotgun (WGS) entry which is preliminary data.</text>
</comment>
<dbReference type="OrthoDB" id="10466472at2759"/>
<name>A0A812Y5T8_9DINO</name>
<feature type="compositionally biased region" description="Basic and acidic residues" evidence="1">
    <location>
        <begin position="115"/>
        <end position="161"/>
    </location>
</feature>
<feature type="compositionally biased region" description="Basic and acidic residues" evidence="1">
    <location>
        <begin position="36"/>
        <end position="51"/>
    </location>
</feature>
<evidence type="ECO:0000256" key="1">
    <source>
        <dbReference type="SAM" id="MobiDB-lite"/>
    </source>
</evidence>
<evidence type="ECO:0000313" key="3">
    <source>
        <dbReference type="Proteomes" id="UP000601435"/>
    </source>
</evidence>
<protein>
    <submittedName>
        <fullName evidence="2">Uncharacterized protein</fullName>
    </submittedName>
</protein>
<sequence>MPESDKSKAYKIRMQLKSNKTRRGHILGVKKRAELERQQELMKHQTAETDRSIQATRSDGQETRDLIASMEARLLDAIQNPRKRASKNKATGKGEEIAEGDHKNEAAKGKHKKPKQTEEQKAEKEAERQRKRKEAQEVKDAKTAEKKTREANKAAEKEKREVKKAKLKEIREKKAAVNAELKAAMAEGSNKKKRGADEQVETAEPQSQATSSGVIGRMSQLFGGRRSEADA</sequence>
<reference evidence="2" key="1">
    <citation type="submission" date="2021-02" db="EMBL/GenBank/DDBJ databases">
        <authorList>
            <person name="Dougan E. K."/>
            <person name="Rhodes N."/>
            <person name="Thang M."/>
            <person name="Chan C."/>
        </authorList>
    </citation>
    <scope>NUCLEOTIDE SEQUENCE</scope>
</reference>